<proteinExistence type="predicted"/>
<dbReference type="EMBL" id="JBGNUJ010000003">
    <property type="protein sequence ID" value="KAL3962905.1"/>
    <property type="molecule type" value="Genomic_DNA"/>
</dbReference>
<protein>
    <submittedName>
        <fullName evidence="1">Uncharacterized protein</fullName>
    </submittedName>
</protein>
<name>A0ACC4E2P8_PURLI</name>
<sequence>MATCFVCNRNFETKLGFYHHRGTAKAHMFDCRRCLRHFKSLRAQQQHVRDSPNHHVCHQCDDAQDFTTAEKLDQHAINVHNTCSICKRRFETSSNLRSHSVVHLAVDVECPGCDRTFVTESAMVLHLETGTCAGGASQGSVTRAALDAACSAEYTGENANFECPDCEKGFHLASALLQHAESDSCDVSLQPFSPLSNCLSAIRVFLDRGRIRGPGLA</sequence>
<organism evidence="1 2">
    <name type="scientific">Purpureocillium lilacinum</name>
    <name type="common">Paecilomyces lilacinus</name>
    <dbReference type="NCBI Taxonomy" id="33203"/>
    <lineage>
        <taxon>Eukaryota</taxon>
        <taxon>Fungi</taxon>
        <taxon>Dikarya</taxon>
        <taxon>Ascomycota</taxon>
        <taxon>Pezizomycotina</taxon>
        <taxon>Sordariomycetes</taxon>
        <taxon>Hypocreomycetidae</taxon>
        <taxon>Hypocreales</taxon>
        <taxon>Ophiocordycipitaceae</taxon>
        <taxon>Purpureocillium</taxon>
    </lineage>
</organism>
<reference evidence="1" key="1">
    <citation type="submission" date="2024-12" db="EMBL/GenBank/DDBJ databases">
        <title>Comparative genomics and development of molecular markers within Purpureocillium lilacinum and among Purpureocillium species.</title>
        <authorList>
            <person name="Yeh Z.-Y."/>
            <person name="Ni N.-T."/>
            <person name="Lo P.-H."/>
            <person name="Mushyakhwo K."/>
            <person name="Lin C.-F."/>
            <person name="Nai Y.-S."/>
        </authorList>
    </citation>
    <scope>NUCLEOTIDE SEQUENCE</scope>
    <source>
        <strain evidence="1">NCHU-NPUST-175</strain>
    </source>
</reference>
<evidence type="ECO:0000313" key="1">
    <source>
        <dbReference type="EMBL" id="KAL3962905.1"/>
    </source>
</evidence>
<dbReference type="Proteomes" id="UP001638806">
    <property type="component" value="Unassembled WGS sequence"/>
</dbReference>
<keyword evidence="2" id="KW-1185">Reference proteome</keyword>
<gene>
    <name evidence="1" type="ORF">ACCO45_004428</name>
</gene>
<accession>A0ACC4E2P8</accession>
<evidence type="ECO:0000313" key="2">
    <source>
        <dbReference type="Proteomes" id="UP001638806"/>
    </source>
</evidence>
<comment type="caution">
    <text evidence="1">The sequence shown here is derived from an EMBL/GenBank/DDBJ whole genome shotgun (WGS) entry which is preliminary data.</text>
</comment>